<comment type="caution">
    <text evidence="1">The sequence shown here is derived from an EMBL/GenBank/DDBJ whole genome shotgun (WGS) entry which is preliminary data.</text>
</comment>
<dbReference type="EMBL" id="JALNMH010000007">
    <property type="protein sequence ID" value="MCK7593858.1"/>
    <property type="molecule type" value="Genomic_DNA"/>
</dbReference>
<sequence>MLIDLCERGLIPDSLTRLGIRRLCAQRLQEECAGDAEAAWVRFRRLLDELRKSPVAIETEAANRQHYEVPARFFELCLGKRYKYSSCYYPRGSETLDQAEEAMLSLYGERAELADGQRILELGCGWGSLTLWMAERYPGARITGVSNSNSQREHIMAKARERGLGNVEILTRDVNRLELDTRFDRVVSIEMFEHMRNYASLLQRISGWLDPGGKLFVHIFCHRELMYPFETEGEDNWMGRYFFTGGLMPAADTLLHFQQHLRLEQQWRLSGRHYERTANHWLENQDRHHDEVMRVLVDTYGKDEAPLWNQRWRMFWMACAELFGYRDGNEWLVGHYRFVRP</sequence>
<dbReference type="Proteomes" id="UP001431449">
    <property type="component" value="Unassembled WGS sequence"/>
</dbReference>
<evidence type="ECO:0000313" key="1">
    <source>
        <dbReference type="EMBL" id="MCK7593858.1"/>
    </source>
</evidence>
<accession>A0ABT0GH51</accession>
<reference evidence="1" key="1">
    <citation type="submission" date="2022-04" db="EMBL/GenBank/DDBJ databases">
        <title>Lysobacter sp. CAU 1642 isolated from sea sand.</title>
        <authorList>
            <person name="Kim W."/>
        </authorList>
    </citation>
    <scope>NUCLEOTIDE SEQUENCE</scope>
    <source>
        <strain evidence="1">CAU 1642</strain>
    </source>
</reference>
<organism evidence="1 2">
    <name type="scientific">Pseudomarimonas salicorniae</name>
    <dbReference type="NCBI Taxonomy" id="2933270"/>
    <lineage>
        <taxon>Bacteria</taxon>
        <taxon>Pseudomonadati</taxon>
        <taxon>Pseudomonadota</taxon>
        <taxon>Gammaproteobacteria</taxon>
        <taxon>Lysobacterales</taxon>
        <taxon>Lysobacteraceae</taxon>
        <taxon>Pseudomarimonas</taxon>
    </lineage>
</organism>
<dbReference type="SUPFAM" id="SSF53335">
    <property type="entry name" value="S-adenosyl-L-methionine-dependent methyltransferases"/>
    <property type="match status" value="1"/>
</dbReference>
<keyword evidence="2" id="KW-1185">Reference proteome</keyword>
<dbReference type="Gene3D" id="3.40.50.150">
    <property type="entry name" value="Vaccinia Virus protein VP39"/>
    <property type="match status" value="1"/>
</dbReference>
<dbReference type="PANTHER" id="PTHR43832">
    <property type="match status" value="1"/>
</dbReference>
<protein>
    <submittedName>
        <fullName evidence="1">Cyclopropane-fatty-acyl-phospholipid synthase family protein</fullName>
    </submittedName>
</protein>
<dbReference type="RefSeq" id="WP_248208405.1">
    <property type="nucleotide sequence ID" value="NZ_JALNMH010000007.1"/>
</dbReference>
<dbReference type="CDD" id="cd02440">
    <property type="entry name" value="AdoMet_MTases"/>
    <property type="match status" value="1"/>
</dbReference>
<gene>
    <name evidence="1" type="ORF">M0G41_09260</name>
</gene>
<evidence type="ECO:0000313" key="2">
    <source>
        <dbReference type="Proteomes" id="UP001431449"/>
    </source>
</evidence>
<dbReference type="PANTHER" id="PTHR43832:SF1">
    <property type="entry name" value="S-ADENOSYL-L-METHIONINE-DEPENDENT METHYLTRANSFERASES SUPERFAMILY PROTEIN"/>
    <property type="match status" value="1"/>
</dbReference>
<dbReference type="InterPro" id="IPR029063">
    <property type="entry name" value="SAM-dependent_MTases_sf"/>
</dbReference>
<dbReference type="Pfam" id="PF02353">
    <property type="entry name" value="CMAS"/>
    <property type="match status" value="1"/>
</dbReference>
<name>A0ABT0GH51_9GAMM</name>
<proteinExistence type="predicted"/>